<dbReference type="InterPro" id="IPR051317">
    <property type="entry name" value="Gfo/Idh/MocA_oxidoreduct"/>
</dbReference>
<evidence type="ECO:0000259" key="1">
    <source>
        <dbReference type="Pfam" id="PF01408"/>
    </source>
</evidence>
<evidence type="ECO:0000313" key="3">
    <source>
        <dbReference type="EMBL" id="PSJ63241.1"/>
    </source>
</evidence>
<dbReference type="InterPro" id="IPR000683">
    <property type="entry name" value="Gfo/Idh/MocA-like_OxRdtase_N"/>
</dbReference>
<organism evidence="3 4">
    <name type="scientific">Kumtagia ephedrae</name>
    <dbReference type="NCBI Taxonomy" id="2116701"/>
    <lineage>
        <taxon>Bacteria</taxon>
        <taxon>Pseudomonadati</taxon>
        <taxon>Pseudomonadota</taxon>
        <taxon>Alphaproteobacteria</taxon>
        <taxon>Hyphomicrobiales</taxon>
        <taxon>Phyllobacteriaceae</taxon>
        <taxon>Kumtagia</taxon>
    </lineage>
</organism>
<dbReference type="InterPro" id="IPR055170">
    <property type="entry name" value="GFO_IDH_MocA-like_dom"/>
</dbReference>
<proteinExistence type="predicted"/>
<dbReference type="PANTHER" id="PTHR43708">
    <property type="entry name" value="CONSERVED EXPRESSED OXIDOREDUCTASE (EUROFUNG)"/>
    <property type="match status" value="1"/>
</dbReference>
<feature type="domain" description="Gfo/Idh/MocA-like oxidoreductase N-terminal" evidence="1">
    <location>
        <begin position="4"/>
        <end position="123"/>
    </location>
</feature>
<reference evidence="3 4" key="1">
    <citation type="submission" date="2018-03" db="EMBL/GenBank/DDBJ databases">
        <title>The draft genome of Mesorhizobium sp. 6GN-30.</title>
        <authorList>
            <person name="Liu L."/>
            <person name="Li L."/>
            <person name="Wang T."/>
            <person name="Zhang X."/>
            <person name="Liang L."/>
        </authorList>
    </citation>
    <scope>NUCLEOTIDE SEQUENCE [LARGE SCALE GENOMIC DNA]</scope>
    <source>
        <strain evidence="3 4">6GN30</strain>
    </source>
</reference>
<dbReference type="SUPFAM" id="SSF51735">
    <property type="entry name" value="NAD(P)-binding Rossmann-fold domains"/>
    <property type="match status" value="1"/>
</dbReference>
<dbReference type="InterPro" id="IPR036291">
    <property type="entry name" value="NAD(P)-bd_dom_sf"/>
</dbReference>
<dbReference type="Pfam" id="PF22725">
    <property type="entry name" value="GFO_IDH_MocA_C3"/>
    <property type="match status" value="1"/>
</dbReference>
<dbReference type="EMBL" id="PXYK01000005">
    <property type="protein sequence ID" value="PSJ63241.1"/>
    <property type="molecule type" value="Genomic_DNA"/>
</dbReference>
<dbReference type="Gene3D" id="3.40.50.720">
    <property type="entry name" value="NAD(P)-binding Rossmann-like Domain"/>
    <property type="match status" value="1"/>
</dbReference>
<comment type="caution">
    <text evidence="3">The sequence shown here is derived from an EMBL/GenBank/DDBJ whole genome shotgun (WGS) entry which is preliminary data.</text>
</comment>
<evidence type="ECO:0000313" key="4">
    <source>
        <dbReference type="Proteomes" id="UP000241229"/>
    </source>
</evidence>
<dbReference type="RefSeq" id="WP_106771304.1">
    <property type="nucleotide sequence ID" value="NZ_PXYK01000005.1"/>
</dbReference>
<protein>
    <submittedName>
        <fullName evidence="3">Oxidoreductase</fullName>
    </submittedName>
</protein>
<dbReference type="AlphaFoldDB" id="A0A2P7SLK6"/>
<keyword evidence="4" id="KW-1185">Reference proteome</keyword>
<dbReference type="OrthoDB" id="9792935at2"/>
<feature type="domain" description="GFO/IDH/MocA-like oxidoreductase" evidence="2">
    <location>
        <begin position="135"/>
        <end position="256"/>
    </location>
</feature>
<dbReference type="Proteomes" id="UP000241229">
    <property type="component" value="Unassembled WGS sequence"/>
</dbReference>
<evidence type="ECO:0000259" key="2">
    <source>
        <dbReference type="Pfam" id="PF22725"/>
    </source>
</evidence>
<gene>
    <name evidence="3" type="ORF">C7I84_06255</name>
</gene>
<name>A0A2P7SLK6_9HYPH</name>
<sequence>MLNGALIGCGFFAMNQLNAWRDIEREGGGARIVALCDRDPERLAAAATRFGIERTYPDAAEMMARETLDFVDIATTAPSHRGLVELAAANRLPVICQKPVAPTFDDAKAMVAACEAAGVPFMIHENFRWQSPLIAVREAIDGGAIGTPFWGRVSFRSGYDVYAGQPYLAEGERFILEDLGVHVLDTARFLFGDVAGVAARTNRVNPRVRGEDVATVLLSHENGATSIVDCSYSSRLEQELFPQALVEIDGSDGSIRLSANYRLAVTGKFGTEVRDVSPPLLPWAERPWHNVQESVLLIQRHWVDCLRSGKAPSTSGRDNLGTYALVEASYLSAATGKTVDPRTL</sequence>
<dbReference type="PANTHER" id="PTHR43708:SF8">
    <property type="entry name" value="OXIDOREDUCTASE"/>
    <property type="match status" value="1"/>
</dbReference>
<accession>A0A2P7SLK6</accession>
<dbReference type="GO" id="GO:0000166">
    <property type="term" value="F:nucleotide binding"/>
    <property type="evidence" value="ECO:0007669"/>
    <property type="project" value="InterPro"/>
</dbReference>
<dbReference type="Gene3D" id="3.30.360.10">
    <property type="entry name" value="Dihydrodipicolinate Reductase, domain 2"/>
    <property type="match status" value="1"/>
</dbReference>
<dbReference type="Pfam" id="PF01408">
    <property type="entry name" value="GFO_IDH_MocA"/>
    <property type="match status" value="1"/>
</dbReference>
<dbReference type="SUPFAM" id="SSF55347">
    <property type="entry name" value="Glyceraldehyde-3-phosphate dehydrogenase-like, C-terminal domain"/>
    <property type="match status" value="1"/>
</dbReference>